<keyword evidence="2" id="KW-0229">DNA integration</keyword>
<evidence type="ECO:0000313" key="8">
    <source>
        <dbReference type="Proteomes" id="UP000291269"/>
    </source>
</evidence>
<protein>
    <submittedName>
        <fullName evidence="7">Recombinase family protein</fullName>
    </submittedName>
</protein>
<name>A0A4Q2K860_9FIRM</name>
<evidence type="ECO:0000256" key="1">
    <source>
        <dbReference type="ARBA" id="ARBA00009913"/>
    </source>
</evidence>
<dbReference type="InterPro" id="IPR050639">
    <property type="entry name" value="SSR_resolvase"/>
</dbReference>
<dbReference type="RefSeq" id="WP_129227069.1">
    <property type="nucleotide sequence ID" value="NZ_SDOZ01000004.1"/>
</dbReference>
<evidence type="ECO:0000313" key="7">
    <source>
        <dbReference type="EMBL" id="RXZ58094.1"/>
    </source>
</evidence>
<organism evidence="7 8">
    <name type="scientific">Candidatus Borkfalkia ceftriaxoniphila</name>
    <dbReference type="NCBI Taxonomy" id="2508949"/>
    <lineage>
        <taxon>Bacteria</taxon>
        <taxon>Bacillati</taxon>
        <taxon>Bacillota</taxon>
        <taxon>Clostridia</taxon>
        <taxon>Christensenellales</taxon>
        <taxon>Christensenellaceae</taxon>
        <taxon>Candidatus Borkfalkia</taxon>
    </lineage>
</organism>
<dbReference type="PANTHER" id="PTHR30461:SF26">
    <property type="entry name" value="RESOLVASE HOMOLOG YNEB"/>
    <property type="match status" value="1"/>
</dbReference>
<dbReference type="AlphaFoldDB" id="A0A4Q2K860"/>
<keyword evidence="8" id="KW-1185">Reference proteome</keyword>
<feature type="domain" description="Resolvase/invertase-type recombinase catalytic" evidence="6">
    <location>
        <begin position="2"/>
        <end position="147"/>
    </location>
</feature>
<dbReference type="Proteomes" id="UP000291269">
    <property type="component" value="Unassembled WGS sequence"/>
</dbReference>
<dbReference type="EMBL" id="SDOZ01000004">
    <property type="protein sequence ID" value="RXZ58094.1"/>
    <property type="molecule type" value="Genomic_DNA"/>
</dbReference>
<comment type="caution">
    <text evidence="7">The sequence shown here is derived from an EMBL/GenBank/DDBJ whole genome shotgun (WGS) entry which is preliminary data.</text>
</comment>
<accession>A0A4Q2K860</accession>
<dbReference type="InterPro" id="IPR006119">
    <property type="entry name" value="Resolv_N"/>
</dbReference>
<evidence type="ECO:0000256" key="5">
    <source>
        <dbReference type="PIRSR" id="PIRSR606118-50"/>
    </source>
</evidence>
<evidence type="ECO:0000256" key="2">
    <source>
        <dbReference type="ARBA" id="ARBA00022908"/>
    </source>
</evidence>
<dbReference type="PROSITE" id="PS00398">
    <property type="entry name" value="RECOMBINASES_2"/>
    <property type="match status" value="1"/>
</dbReference>
<evidence type="ECO:0000256" key="3">
    <source>
        <dbReference type="ARBA" id="ARBA00023125"/>
    </source>
</evidence>
<keyword evidence="3" id="KW-0238">DNA-binding</keyword>
<dbReference type="GO" id="GO:0015074">
    <property type="term" value="P:DNA integration"/>
    <property type="evidence" value="ECO:0007669"/>
    <property type="project" value="UniProtKB-KW"/>
</dbReference>
<sequence length="201" mass="22842">MKIYAYARVSARDQNLDRQLKAFADFGVSGNRIYADKKSGKDFERKNYSKLLKRLRAGDLLVIKSIDRLGRNYNAIISEWSKIVNTIGADILVLDMPLLDTRTKSNTLVGKFISDIVLQVLSFVAENERENIRARQAEGIAAAKSRGVRFGRPRTVYSKEFLETVRAFKLKNISLKTALACTGMKQGNFYYHLHQCERLSA</sequence>
<feature type="active site" description="O-(5'-phospho-DNA)-serine intermediate" evidence="5">
    <location>
        <position position="10"/>
    </location>
</feature>
<dbReference type="PANTHER" id="PTHR30461">
    <property type="entry name" value="DNA-INVERTASE FROM LAMBDOID PROPHAGE"/>
    <property type="match status" value="1"/>
</dbReference>
<evidence type="ECO:0000256" key="4">
    <source>
        <dbReference type="ARBA" id="ARBA00023172"/>
    </source>
</evidence>
<dbReference type="GO" id="GO:0000150">
    <property type="term" value="F:DNA strand exchange activity"/>
    <property type="evidence" value="ECO:0007669"/>
    <property type="project" value="InterPro"/>
</dbReference>
<gene>
    <name evidence="7" type="ORF">ESZ91_10585</name>
</gene>
<evidence type="ECO:0000259" key="6">
    <source>
        <dbReference type="PROSITE" id="PS51736"/>
    </source>
</evidence>
<keyword evidence="4" id="KW-0233">DNA recombination</keyword>
<dbReference type="CDD" id="cd03768">
    <property type="entry name" value="SR_ResInv"/>
    <property type="match status" value="1"/>
</dbReference>
<dbReference type="InterPro" id="IPR036162">
    <property type="entry name" value="Resolvase-like_N_sf"/>
</dbReference>
<comment type="similarity">
    <text evidence="1">Belongs to the site-specific recombinase resolvase family.</text>
</comment>
<reference evidence="7 8" key="1">
    <citation type="journal article" date="2019" name="Gut">
        <title>Antibiotics-induced monodominance of a novel gut bacterial order.</title>
        <authorList>
            <person name="Hildebrand F."/>
            <person name="Moitinho-Silva L."/>
            <person name="Blasche S."/>
            <person name="Jahn M.T."/>
            <person name="Gossmann T.I."/>
            <person name="Heuerta-Cepas J."/>
            <person name="Hercog R."/>
            <person name="Luetge M."/>
            <person name="Bahram M."/>
            <person name="Pryszlak A."/>
            <person name="Alves R.J."/>
            <person name="Waszak S.M."/>
            <person name="Zhu A."/>
            <person name="Ye L."/>
            <person name="Costea P.I."/>
            <person name="Aalvink S."/>
            <person name="Belzer C."/>
            <person name="Forslund S.K."/>
            <person name="Sunagawa S."/>
            <person name="Hentschel U."/>
            <person name="Merten C."/>
            <person name="Patil K.R."/>
            <person name="Benes V."/>
            <person name="Bork P."/>
        </authorList>
    </citation>
    <scope>NUCLEOTIDE SEQUENCE [LARGE SCALE GENOMIC DNA]</scope>
    <source>
        <strain evidence="7 8">HDS1380</strain>
    </source>
</reference>
<dbReference type="OrthoDB" id="9797501at2"/>
<dbReference type="SUPFAM" id="SSF53041">
    <property type="entry name" value="Resolvase-like"/>
    <property type="match status" value="1"/>
</dbReference>
<dbReference type="GO" id="GO:0003677">
    <property type="term" value="F:DNA binding"/>
    <property type="evidence" value="ECO:0007669"/>
    <property type="project" value="UniProtKB-KW"/>
</dbReference>
<dbReference type="Pfam" id="PF00239">
    <property type="entry name" value="Resolvase"/>
    <property type="match status" value="1"/>
</dbReference>
<dbReference type="InterPro" id="IPR006118">
    <property type="entry name" value="Recombinase_CS"/>
</dbReference>
<dbReference type="Gene3D" id="3.40.50.1390">
    <property type="entry name" value="Resolvase, N-terminal catalytic domain"/>
    <property type="match status" value="1"/>
</dbReference>
<dbReference type="SMART" id="SM00857">
    <property type="entry name" value="Resolvase"/>
    <property type="match status" value="1"/>
</dbReference>
<proteinExistence type="inferred from homology"/>
<dbReference type="PROSITE" id="PS51736">
    <property type="entry name" value="RECOMBINASES_3"/>
    <property type="match status" value="1"/>
</dbReference>